<organism evidence="3 4">
    <name type="scientific">Stratiformator vulcanicus</name>
    <dbReference type="NCBI Taxonomy" id="2527980"/>
    <lineage>
        <taxon>Bacteria</taxon>
        <taxon>Pseudomonadati</taxon>
        <taxon>Planctomycetota</taxon>
        <taxon>Planctomycetia</taxon>
        <taxon>Planctomycetales</taxon>
        <taxon>Planctomycetaceae</taxon>
        <taxon>Stratiformator</taxon>
    </lineage>
</organism>
<dbReference type="EC" id="3.1.3.79" evidence="3"/>
<dbReference type="InterPro" id="IPR051518">
    <property type="entry name" value="Sucrose_Phosphatase"/>
</dbReference>
<dbReference type="PANTHER" id="PTHR46521">
    <property type="entry name" value="SUCROSE-PHOSPHATASE 2-RELATED"/>
    <property type="match status" value="1"/>
</dbReference>
<dbReference type="InterPro" id="IPR006379">
    <property type="entry name" value="HAD-SF_hydro_IIB"/>
</dbReference>
<name>A0A517R138_9PLAN</name>
<dbReference type="Gene3D" id="3.40.50.1000">
    <property type="entry name" value="HAD superfamily/HAD-like"/>
    <property type="match status" value="1"/>
</dbReference>
<dbReference type="NCBIfam" id="TIGR01484">
    <property type="entry name" value="HAD-SF-IIB"/>
    <property type="match status" value="1"/>
</dbReference>
<gene>
    <name evidence="3" type="primary">mfppA</name>
    <name evidence="3" type="ORF">Pan189_19430</name>
</gene>
<dbReference type="PANTHER" id="PTHR46521:SF4">
    <property type="entry name" value="SUCROSE-PHOSPHATASE 2-RELATED"/>
    <property type="match status" value="1"/>
</dbReference>
<dbReference type="Proteomes" id="UP000317318">
    <property type="component" value="Chromosome"/>
</dbReference>
<dbReference type="GO" id="GO:0016791">
    <property type="term" value="F:phosphatase activity"/>
    <property type="evidence" value="ECO:0007669"/>
    <property type="project" value="UniProtKB-ARBA"/>
</dbReference>
<dbReference type="Pfam" id="PF05116">
    <property type="entry name" value="S6PP"/>
    <property type="match status" value="1"/>
</dbReference>
<evidence type="ECO:0000313" key="3">
    <source>
        <dbReference type="EMBL" id="QDT37563.1"/>
    </source>
</evidence>
<feature type="domain" description="Sucrose phosphatase-like" evidence="2">
    <location>
        <begin position="42"/>
        <end position="285"/>
    </location>
</feature>
<dbReference type="Gene3D" id="3.90.1070.10">
    <property type="match status" value="1"/>
</dbReference>
<dbReference type="InterPro" id="IPR023214">
    <property type="entry name" value="HAD_sf"/>
</dbReference>
<dbReference type="SUPFAM" id="SSF56784">
    <property type="entry name" value="HAD-like"/>
    <property type="match status" value="1"/>
</dbReference>
<dbReference type="KEGG" id="svp:Pan189_19430"/>
<evidence type="ECO:0000259" key="2">
    <source>
        <dbReference type="Pfam" id="PF05116"/>
    </source>
</evidence>
<dbReference type="NCBIfam" id="TIGR01482">
    <property type="entry name" value="SPP-subfamily"/>
    <property type="match status" value="1"/>
</dbReference>
<evidence type="ECO:0000313" key="4">
    <source>
        <dbReference type="Proteomes" id="UP000317318"/>
    </source>
</evidence>
<dbReference type="AlphaFoldDB" id="A0A517R138"/>
<dbReference type="InterPro" id="IPR006380">
    <property type="entry name" value="SPP-like_dom"/>
</dbReference>
<sequence>MSVAHRGLILLGFPRPNRGANSTVRQKFCETKGTKGIAVKWTLASDIDGTLVGSRESLDRLANRLDVLRNAGGLLLIYCTGRRLDQVIDGTETEGLPIPDAVICQVGTEIYLEPNQESASLESWRTKLLSEYSRAEAESFLDGIPGLQMQPHEFNTDLKTSCFVDECPNPDATAAMIAERAARADDRYMVIYSSGRDLDILPASSGKGKAIAFLLQHLGRSHENVVVAGDTGNDSAMFHHFDRGIVVANAQPELIALAEAADAKSVYQAGLPYAAGVEQGLEFFGVLPIKTA</sequence>
<protein>
    <submittedName>
        <fullName evidence="3">Mannosylfructose-phosphate phosphatase</fullName>
        <ecNumber evidence="3">3.1.3.79</ecNumber>
    </submittedName>
</protein>
<keyword evidence="1 3" id="KW-0378">Hydrolase</keyword>
<proteinExistence type="predicted"/>
<dbReference type="EMBL" id="CP036268">
    <property type="protein sequence ID" value="QDT37563.1"/>
    <property type="molecule type" value="Genomic_DNA"/>
</dbReference>
<dbReference type="InterPro" id="IPR036412">
    <property type="entry name" value="HAD-like_sf"/>
</dbReference>
<accession>A0A517R138</accession>
<dbReference type="SFLD" id="SFLDG01141">
    <property type="entry name" value="C2.B.1:_Sucrose_Phosphatase_Li"/>
    <property type="match status" value="1"/>
</dbReference>
<reference evidence="3 4" key="1">
    <citation type="submission" date="2019-02" db="EMBL/GenBank/DDBJ databases">
        <title>Deep-cultivation of Planctomycetes and their phenomic and genomic characterization uncovers novel biology.</title>
        <authorList>
            <person name="Wiegand S."/>
            <person name="Jogler M."/>
            <person name="Boedeker C."/>
            <person name="Pinto D."/>
            <person name="Vollmers J."/>
            <person name="Rivas-Marin E."/>
            <person name="Kohn T."/>
            <person name="Peeters S.H."/>
            <person name="Heuer A."/>
            <person name="Rast P."/>
            <person name="Oberbeckmann S."/>
            <person name="Bunk B."/>
            <person name="Jeske O."/>
            <person name="Meyerdierks A."/>
            <person name="Storesund J.E."/>
            <person name="Kallscheuer N."/>
            <person name="Luecker S."/>
            <person name="Lage O.M."/>
            <person name="Pohl T."/>
            <person name="Merkel B.J."/>
            <person name="Hornburger P."/>
            <person name="Mueller R.-W."/>
            <person name="Bruemmer F."/>
            <person name="Labrenz M."/>
            <person name="Spormann A.M."/>
            <person name="Op den Camp H."/>
            <person name="Overmann J."/>
            <person name="Amann R."/>
            <person name="Jetten M.S.M."/>
            <person name="Mascher T."/>
            <person name="Medema M.H."/>
            <person name="Devos D.P."/>
            <person name="Kaster A.-K."/>
            <person name="Ovreas L."/>
            <person name="Rohde M."/>
            <person name="Galperin M.Y."/>
            <person name="Jogler C."/>
        </authorList>
    </citation>
    <scope>NUCLEOTIDE SEQUENCE [LARGE SCALE GENOMIC DNA]</scope>
    <source>
        <strain evidence="3 4">Pan189</strain>
    </source>
</reference>
<dbReference type="SFLD" id="SFLDS00003">
    <property type="entry name" value="Haloacid_Dehalogenase"/>
    <property type="match status" value="1"/>
</dbReference>
<keyword evidence="4" id="KW-1185">Reference proteome</keyword>
<evidence type="ECO:0000256" key="1">
    <source>
        <dbReference type="ARBA" id="ARBA00022801"/>
    </source>
</evidence>
<dbReference type="SFLD" id="SFLDG01140">
    <property type="entry name" value="C2.B:_Phosphomannomutase_and_P"/>
    <property type="match status" value="1"/>
</dbReference>